<dbReference type="InterPro" id="IPR000917">
    <property type="entry name" value="Sulfatase_N"/>
</dbReference>
<dbReference type="Proteomes" id="UP000673552">
    <property type="component" value="Unassembled WGS sequence"/>
</dbReference>
<evidence type="ECO:0000313" key="4">
    <source>
        <dbReference type="Proteomes" id="UP000673552"/>
    </source>
</evidence>
<dbReference type="EMBL" id="JAFEUZ010000012">
    <property type="protein sequence ID" value="KAG5484499.1"/>
    <property type="molecule type" value="Genomic_DNA"/>
</dbReference>
<sequence length="517" mass="54741">MFGEAYADGRTSVAQVGSHKEGMLTESTALRVAGAAPGGANGKEPQPHSVREIIRILDEEHDISGSKGGCCSRIFVPFLTAATVLVIFVAIICTNGTGSDMEATPRAALILLEGFSGTIFHALMQSGVHLPNIAYMMSSQKGVWAECAVSTQSTCARAVLVENISSGEVYVSAAAAMTSVLAGVPPHAHQVRNESFESMSTYATTSKMFPSIAKRVKDAGLRVSVVGTSHIVNSLSAVSGSCSRPGVLDIECAASQAELMKVSINEYSGAVQLDCLASSSCNMDVRKMSSPTDSQRCSNGHAEAQFTRQLNHIFGGLAYSTPGQGSATQQVLADNVAESLFIFHFDALAVRAASADLPEFQYSASSREYVAQAYLLDALVGQVISYLRDRARSQKENWLVLGVSDHGGSGKRYDTPLTLSTAENAIAFFMATYTANTKRHVTLAPLQRPVTQLDVLPTVLRWLNVVPYDAETNAVIAGTNTTAASAEVLAHVEERGHLEGFVQGICSSGASLRDCGL</sequence>
<name>A0A836H2A0_9TRYP</name>
<evidence type="ECO:0000259" key="2">
    <source>
        <dbReference type="Pfam" id="PF00884"/>
    </source>
</evidence>
<evidence type="ECO:0000313" key="3">
    <source>
        <dbReference type="EMBL" id="KAG5484499.1"/>
    </source>
</evidence>
<dbReference type="GeneID" id="92517736"/>
<feature type="transmembrane region" description="Helical" evidence="1">
    <location>
        <begin position="74"/>
        <end position="92"/>
    </location>
</feature>
<dbReference type="RefSeq" id="XP_067180437.1">
    <property type="nucleotide sequence ID" value="XM_067325224.1"/>
</dbReference>
<keyword evidence="1" id="KW-0472">Membrane</keyword>
<accession>A0A836H2A0</accession>
<dbReference type="KEGG" id="lmat:92517736"/>
<dbReference type="Gene3D" id="3.40.720.10">
    <property type="entry name" value="Alkaline Phosphatase, subunit A"/>
    <property type="match status" value="1"/>
</dbReference>
<protein>
    <recommendedName>
        <fullName evidence="2">Sulfatase N-terminal domain-containing protein</fullName>
    </recommendedName>
</protein>
<reference evidence="4" key="1">
    <citation type="journal article" date="2021" name="Microbiol. Resour. Announc.">
        <title>LGAAP: Leishmaniinae Genome Assembly and Annotation Pipeline.</title>
        <authorList>
            <person name="Almutairi H."/>
            <person name="Urbaniak M.D."/>
            <person name="Bates M.D."/>
            <person name="Jariyapan N."/>
            <person name="Kwakye-Nuako G."/>
            <person name="Thomaz-Soccol V."/>
            <person name="Al-Salem W.S."/>
            <person name="Dillon R.J."/>
            <person name="Bates P.A."/>
            <person name="Gatherer D."/>
        </authorList>
    </citation>
    <scope>NUCLEOTIDE SEQUENCE [LARGE SCALE GENOMIC DNA]</scope>
</reference>
<organism evidence="3 4">
    <name type="scientific">Leishmania martiniquensis</name>
    <dbReference type="NCBI Taxonomy" id="1580590"/>
    <lineage>
        <taxon>Eukaryota</taxon>
        <taxon>Discoba</taxon>
        <taxon>Euglenozoa</taxon>
        <taxon>Kinetoplastea</taxon>
        <taxon>Metakinetoplastina</taxon>
        <taxon>Trypanosomatida</taxon>
        <taxon>Trypanosomatidae</taxon>
        <taxon>Leishmaniinae</taxon>
        <taxon>Leishmania</taxon>
    </lineage>
</organism>
<feature type="domain" description="Sulfatase N-terminal" evidence="2">
    <location>
        <begin position="364"/>
        <end position="465"/>
    </location>
</feature>
<evidence type="ECO:0000256" key="1">
    <source>
        <dbReference type="SAM" id="Phobius"/>
    </source>
</evidence>
<dbReference type="InterPro" id="IPR017850">
    <property type="entry name" value="Alkaline_phosphatase_core_sf"/>
</dbReference>
<dbReference type="Pfam" id="PF00884">
    <property type="entry name" value="Sulfatase"/>
    <property type="match status" value="1"/>
</dbReference>
<proteinExistence type="predicted"/>
<comment type="caution">
    <text evidence="3">The sequence shown here is derived from an EMBL/GenBank/DDBJ whole genome shotgun (WGS) entry which is preliminary data.</text>
</comment>
<dbReference type="SUPFAM" id="SSF53649">
    <property type="entry name" value="Alkaline phosphatase-like"/>
    <property type="match status" value="1"/>
</dbReference>
<reference evidence="4" key="2">
    <citation type="journal article" date="2021" name="Sci. Data">
        <title>Chromosome-scale genome sequencing, assembly and annotation of six genomes from subfamily Leishmaniinae.</title>
        <authorList>
            <person name="Almutairi H."/>
            <person name="Urbaniak M.D."/>
            <person name="Bates M.D."/>
            <person name="Jariyapan N."/>
            <person name="Kwakye-Nuako G."/>
            <person name="Thomaz Soccol V."/>
            <person name="Al-Salem W.S."/>
            <person name="Dillon R.J."/>
            <person name="Bates P.A."/>
            <person name="Gatherer D."/>
        </authorList>
    </citation>
    <scope>NUCLEOTIDE SEQUENCE [LARGE SCALE GENOMIC DNA]</scope>
</reference>
<keyword evidence="4" id="KW-1185">Reference proteome</keyword>
<dbReference type="OrthoDB" id="270206at2759"/>
<dbReference type="AlphaFoldDB" id="A0A836H2A0"/>
<keyword evidence="1" id="KW-0812">Transmembrane</keyword>
<gene>
    <name evidence="3" type="ORF">LSCM1_07870</name>
</gene>
<keyword evidence="1" id="KW-1133">Transmembrane helix</keyword>